<sequence length="239" mass="25753">MAVKDPLAGAHPTQMLDCGEQRRQVCDAGSQHSTELELQQAPYYQDESGEWEIPRTGLFWEAVALSKENPRRVNDLGSGKLVAAPLVRRMTQPMVTGIESRAPRSGSVSARGVMETVGRGASFGCGMYPLFPWLVRGACKCAAACPPMTCPVSCSRGESAGDAWERGFGFVRCPARVLEGGTESSVICLCCMLVLLLSSIWVGAFATFQSIRTVAASVFAPLRYDKTIANPHCKQAALF</sequence>
<evidence type="ECO:0000313" key="1">
    <source>
        <dbReference type="EMBL" id="KAL3952880.1"/>
    </source>
</evidence>
<dbReference type="EMBL" id="JBGNUJ010000012">
    <property type="protein sequence ID" value="KAL3952880.1"/>
    <property type="molecule type" value="Genomic_DNA"/>
</dbReference>
<gene>
    <name evidence="1" type="ORF">ACCO45_012823</name>
</gene>
<reference evidence="1" key="1">
    <citation type="submission" date="2024-12" db="EMBL/GenBank/DDBJ databases">
        <title>Comparative genomics and development of molecular markers within Purpureocillium lilacinum and among Purpureocillium species.</title>
        <authorList>
            <person name="Yeh Z.-Y."/>
            <person name="Ni N.-T."/>
            <person name="Lo P.-H."/>
            <person name="Mushyakhwo K."/>
            <person name="Lin C.-F."/>
            <person name="Nai Y.-S."/>
        </authorList>
    </citation>
    <scope>NUCLEOTIDE SEQUENCE</scope>
    <source>
        <strain evidence="1">NCHU-NPUST-175</strain>
    </source>
</reference>
<comment type="caution">
    <text evidence="1">The sequence shown here is derived from an EMBL/GenBank/DDBJ whole genome shotgun (WGS) entry which is preliminary data.</text>
</comment>
<organism evidence="1 2">
    <name type="scientific">Purpureocillium lilacinum</name>
    <name type="common">Paecilomyces lilacinus</name>
    <dbReference type="NCBI Taxonomy" id="33203"/>
    <lineage>
        <taxon>Eukaryota</taxon>
        <taxon>Fungi</taxon>
        <taxon>Dikarya</taxon>
        <taxon>Ascomycota</taxon>
        <taxon>Pezizomycotina</taxon>
        <taxon>Sordariomycetes</taxon>
        <taxon>Hypocreomycetidae</taxon>
        <taxon>Hypocreales</taxon>
        <taxon>Ophiocordycipitaceae</taxon>
        <taxon>Purpureocillium</taxon>
    </lineage>
</organism>
<evidence type="ECO:0000313" key="2">
    <source>
        <dbReference type="Proteomes" id="UP001638806"/>
    </source>
</evidence>
<protein>
    <submittedName>
        <fullName evidence="1">Uncharacterized protein</fullName>
    </submittedName>
</protein>
<proteinExistence type="predicted"/>
<accession>A0ACC4DC65</accession>
<name>A0ACC4DC65_PURLI</name>
<keyword evidence="2" id="KW-1185">Reference proteome</keyword>
<dbReference type="Proteomes" id="UP001638806">
    <property type="component" value="Unassembled WGS sequence"/>
</dbReference>